<dbReference type="AlphaFoldDB" id="A0A974I3N5"/>
<organism evidence="1 2">
    <name type="scientific">Xenopus laevis</name>
    <name type="common">African clawed frog</name>
    <dbReference type="NCBI Taxonomy" id="8355"/>
    <lineage>
        <taxon>Eukaryota</taxon>
        <taxon>Metazoa</taxon>
        <taxon>Chordata</taxon>
        <taxon>Craniata</taxon>
        <taxon>Vertebrata</taxon>
        <taxon>Euteleostomi</taxon>
        <taxon>Amphibia</taxon>
        <taxon>Batrachia</taxon>
        <taxon>Anura</taxon>
        <taxon>Pipoidea</taxon>
        <taxon>Pipidae</taxon>
        <taxon>Xenopodinae</taxon>
        <taxon>Xenopus</taxon>
        <taxon>Xenopus</taxon>
    </lineage>
</organism>
<dbReference type="EMBL" id="CM004466">
    <property type="protein sequence ID" value="OCU00818.1"/>
    <property type="molecule type" value="Genomic_DNA"/>
</dbReference>
<accession>A0A974I3N5</accession>
<dbReference type="Proteomes" id="UP000694892">
    <property type="component" value="Chromosome 1L"/>
</dbReference>
<gene>
    <name evidence="1" type="ORF">XELAEV_18006595mg</name>
</gene>
<proteinExistence type="predicted"/>
<name>A0A974I3N5_XENLA</name>
<evidence type="ECO:0000313" key="2">
    <source>
        <dbReference type="Proteomes" id="UP000694892"/>
    </source>
</evidence>
<protein>
    <submittedName>
        <fullName evidence="1">Uncharacterized protein</fullName>
    </submittedName>
</protein>
<evidence type="ECO:0000313" key="1">
    <source>
        <dbReference type="EMBL" id="OCU00818.1"/>
    </source>
</evidence>
<reference evidence="2" key="1">
    <citation type="journal article" date="2016" name="Nature">
        <title>Genome evolution in the allotetraploid frog Xenopus laevis.</title>
        <authorList>
            <person name="Session A.M."/>
            <person name="Uno Y."/>
            <person name="Kwon T."/>
            <person name="Chapman J.A."/>
            <person name="Toyoda A."/>
            <person name="Takahashi S."/>
            <person name="Fukui A."/>
            <person name="Hikosaka A."/>
            <person name="Suzuki A."/>
            <person name="Kondo M."/>
            <person name="van Heeringen S.J."/>
            <person name="Quigley I."/>
            <person name="Heinz S."/>
            <person name="Ogino H."/>
            <person name="Ochi H."/>
            <person name="Hellsten U."/>
            <person name="Lyons J.B."/>
            <person name="Simakov O."/>
            <person name="Putnam N."/>
            <person name="Stites J."/>
            <person name="Kuroki Y."/>
            <person name="Tanaka T."/>
            <person name="Michiue T."/>
            <person name="Watanabe M."/>
            <person name="Bogdanovic O."/>
            <person name="Lister R."/>
            <person name="Georgiou G."/>
            <person name="Paranjpe S.S."/>
            <person name="van Kruijsbergen I."/>
            <person name="Shu S."/>
            <person name="Carlson J."/>
            <person name="Kinoshita T."/>
            <person name="Ohta Y."/>
            <person name="Mawaribuchi S."/>
            <person name="Jenkins J."/>
            <person name="Grimwood J."/>
            <person name="Schmutz J."/>
            <person name="Mitros T."/>
            <person name="Mozaffari S.V."/>
            <person name="Suzuki Y."/>
            <person name="Haramoto Y."/>
            <person name="Yamamoto T.S."/>
            <person name="Takagi C."/>
            <person name="Heald R."/>
            <person name="Miller K."/>
            <person name="Haudenschild C."/>
            <person name="Kitzman J."/>
            <person name="Nakayama T."/>
            <person name="Izutsu Y."/>
            <person name="Robert J."/>
            <person name="Fortriede J."/>
            <person name="Burns K."/>
            <person name="Lotay V."/>
            <person name="Karimi K."/>
            <person name="Yasuoka Y."/>
            <person name="Dichmann D.S."/>
            <person name="Flajnik M.F."/>
            <person name="Houston D.W."/>
            <person name="Shendure J."/>
            <person name="DuPasquier L."/>
            <person name="Vize P.D."/>
            <person name="Zorn A.M."/>
            <person name="Ito M."/>
            <person name="Marcotte E.M."/>
            <person name="Wallingford J.B."/>
            <person name="Ito Y."/>
            <person name="Asashima M."/>
            <person name="Ueno N."/>
            <person name="Matsuda Y."/>
            <person name="Veenstra G.J."/>
            <person name="Fujiyama A."/>
            <person name="Harland R.M."/>
            <person name="Taira M."/>
            <person name="Rokhsar D.S."/>
        </authorList>
    </citation>
    <scope>NUCLEOTIDE SEQUENCE [LARGE SCALE GENOMIC DNA]</scope>
    <source>
        <strain evidence="2">J</strain>
    </source>
</reference>
<sequence length="78" mass="8901">MMYSSTLIPSLVEKSYRMNLAIFIHLKKKVQISLKINGAVSEALMVLKVTGLANISHFCSFPLISDYHNMVSRIWQSR</sequence>